<accession>A0A919GS30</accession>
<protein>
    <submittedName>
        <fullName evidence="1">Uncharacterized protein</fullName>
    </submittedName>
</protein>
<name>A0A919GS30_9ACTN</name>
<reference evidence="1" key="2">
    <citation type="submission" date="2020-09" db="EMBL/GenBank/DDBJ databases">
        <authorList>
            <person name="Sun Q."/>
            <person name="Zhou Y."/>
        </authorList>
    </citation>
    <scope>NUCLEOTIDE SEQUENCE</scope>
    <source>
        <strain evidence="1">CGMCC 4.7403</strain>
    </source>
</reference>
<gene>
    <name evidence="1" type="ORF">GCM10017771_36140</name>
</gene>
<organism evidence="1 2">
    <name type="scientific">Streptomyces capitiformicae</name>
    <dbReference type="NCBI Taxonomy" id="2014920"/>
    <lineage>
        <taxon>Bacteria</taxon>
        <taxon>Bacillati</taxon>
        <taxon>Actinomycetota</taxon>
        <taxon>Actinomycetes</taxon>
        <taxon>Kitasatosporales</taxon>
        <taxon>Streptomycetaceae</taxon>
        <taxon>Streptomyces</taxon>
    </lineage>
</organism>
<dbReference type="EMBL" id="BNAT01000011">
    <property type="protein sequence ID" value="GHH88891.1"/>
    <property type="molecule type" value="Genomic_DNA"/>
</dbReference>
<evidence type="ECO:0000313" key="1">
    <source>
        <dbReference type="EMBL" id="GHH88891.1"/>
    </source>
</evidence>
<reference evidence="1" key="1">
    <citation type="journal article" date="2014" name="Int. J. Syst. Evol. Microbiol.">
        <title>Complete genome sequence of Corynebacterium casei LMG S-19264T (=DSM 44701T), isolated from a smear-ripened cheese.</title>
        <authorList>
            <consortium name="US DOE Joint Genome Institute (JGI-PGF)"/>
            <person name="Walter F."/>
            <person name="Albersmeier A."/>
            <person name="Kalinowski J."/>
            <person name="Ruckert C."/>
        </authorList>
    </citation>
    <scope>NUCLEOTIDE SEQUENCE</scope>
    <source>
        <strain evidence="1">CGMCC 4.7403</strain>
    </source>
</reference>
<sequence>MEFHTRGVQIQSGVRGGRGEVLRLDFGVPQQHLLLCWKLPEAITEQTPVVPPDDRRWLLPVRTGAQALPQAGAPLVGIPLLGGLHDSAEQMAAPWADQPGHAAEPPPEYLSRECVGGLGGCLVQAGRINAGRTGRERCWGHSWWMRPWPSLEWR</sequence>
<comment type="caution">
    <text evidence="1">The sequence shown here is derived from an EMBL/GenBank/DDBJ whole genome shotgun (WGS) entry which is preliminary data.</text>
</comment>
<evidence type="ECO:0000313" key="2">
    <source>
        <dbReference type="Proteomes" id="UP000603227"/>
    </source>
</evidence>
<keyword evidence="2" id="KW-1185">Reference proteome</keyword>
<dbReference type="AlphaFoldDB" id="A0A919GS30"/>
<dbReference type="Proteomes" id="UP000603227">
    <property type="component" value="Unassembled WGS sequence"/>
</dbReference>
<proteinExistence type="predicted"/>